<proteinExistence type="predicted"/>
<evidence type="ECO:0000256" key="2">
    <source>
        <dbReference type="ARBA" id="ARBA00004733"/>
    </source>
</evidence>
<evidence type="ECO:0000256" key="5">
    <source>
        <dbReference type="ARBA" id="ARBA00022822"/>
    </source>
</evidence>
<reference evidence="11" key="1">
    <citation type="submission" date="2018-05" db="EMBL/GenBank/DDBJ databases">
        <authorList>
            <person name="Lanie J.A."/>
            <person name="Ng W.-L."/>
            <person name="Kazmierczak K.M."/>
            <person name="Andrzejewski T.M."/>
            <person name="Davidsen T.M."/>
            <person name="Wayne K.J."/>
            <person name="Tettelin H."/>
            <person name="Glass J.I."/>
            <person name="Rusch D."/>
            <person name="Podicherti R."/>
            <person name="Tsui H.-C.T."/>
            <person name="Winkler M.E."/>
        </authorList>
    </citation>
    <scope>NUCLEOTIDE SEQUENCE</scope>
</reference>
<dbReference type="FunFam" id="3.40.50.1100:FF:000001">
    <property type="entry name" value="Tryptophan synthase beta chain"/>
    <property type="match status" value="1"/>
</dbReference>
<evidence type="ECO:0000256" key="3">
    <source>
        <dbReference type="ARBA" id="ARBA00012043"/>
    </source>
</evidence>
<name>A0A383CAR6_9ZZZZ</name>
<dbReference type="PANTHER" id="PTHR48077:SF3">
    <property type="entry name" value="TRYPTOPHAN SYNTHASE"/>
    <property type="match status" value="1"/>
</dbReference>
<keyword evidence="4" id="KW-0028">Amino-acid biosynthesis</keyword>
<feature type="non-terminal residue" evidence="11">
    <location>
        <position position="241"/>
    </location>
</feature>
<feature type="non-terminal residue" evidence="11">
    <location>
        <position position="1"/>
    </location>
</feature>
<organism evidence="11">
    <name type="scientific">marine metagenome</name>
    <dbReference type="NCBI Taxonomy" id="408172"/>
    <lineage>
        <taxon>unclassified sequences</taxon>
        <taxon>metagenomes</taxon>
        <taxon>ecological metagenomes</taxon>
    </lineage>
</organism>
<accession>A0A383CAR6</accession>
<dbReference type="SUPFAM" id="SSF53686">
    <property type="entry name" value="Tryptophan synthase beta subunit-like PLP-dependent enzymes"/>
    <property type="match status" value="1"/>
</dbReference>
<comment type="cofactor">
    <cofactor evidence="1">
        <name>pyridoxal 5'-phosphate</name>
        <dbReference type="ChEBI" id="CHEBI:597326"/>
    </cofactor>
</comment>
<evidence type="ECO:0000256" key="8">
    <source>
        <dbReference type="ARBA" id="ARBA00023239"/>
    </source>
</evidence>
<evidence type="ECO:0000256" key="9">
    <source>
        <dbReference type="ARBA" id="ARBA00049047"/>
    </source>
</evidence>
<dbReference type="GO" id="GO:0004834">
    <property type="term" value="F:tryptophan synthase activity"/>
    <property type="evidence" value="ECO:0007669"/>
    <property type="project" value="UniProtKB-EC"/>
</dbReference>
<feature type="domain" description="Tryptophan synthase beta chain-like PALP" evidence="10">
    <location>
        <begin position="40"/>
        <end position="234"/>
    </location>
</feature>
<dbReference type="Pfam" id="PF00291">
    <property type="entry name" value="PALP"/>
    <property type="match status" value="1"/>
</dbReference>
<dbReference type="AlphaFoldDB" id="A0A383CAR6"/>
<dbReference type="PANTHER" id="PTHR48077">
    <property type="entry name" value="TRYPTOPHAN SYNTHASE-RELATED"/>
    <property type="match status" value="1"/>
</dbReference>
<dbReference type="InterPro" id="IPR001926">
    <property type="entry name" value="TrpB-like_PALP"/>
</dbReference>
<evidence type="ECO:0000259" key="10">
    <source>
        <dbReference type="Pfam" id="PF00291"/>
    </source>
</evidence>
<gene>
    <name evidence="11" type="ORF">METZ01_LOCUS482105</name>
</gene>
<sequence>RYVPEMLVPALDELEEAYSHWKEEEGFVAEVEDLLKNYSGRPTPLYFAKNLSEHLGGAKIYLKQEGLGATGAHKINHCIGQVVLASRMKKKRIICETGAGQHGLATATVAARFGFPCTVYMGSEDVRRQATNVFWMRQLGATVNAVEEGTRTLKDAVNAALKDWTWNVADTYYLLGSALGPHPYPMIVRDFQSVIGREVRSQIMEAEGRLPDVLVACVGGGSNALGLWNEFLDEESIRLVG</sequence>
<dbReference type="EMBL" id="UINC01207246">
    <property type="protein sequence ID" value="SVE29251.1"/>
    <property type="molecule type" value="Genomic_DNA"/>
</dbReference>
<dbReference type="InterPro" id="IPR023026">
    <property type="entry name" value="Trp_synth_beta/beta-like"/>
</dbReference>
<evidence type="ECO:0000256" key="6">
    <source>
        <dbReference type="ARBA" id="ARBA00022898"/>
    </source>
</evidence>
<evidence type="ECO:0000313" key="11">
    <source>
        <dbReference type="EMBL" id="SVE29251.1"/>
    </source>
</evidence>
<comment type="pathway">
    <text evidence="2">Amino-acid biosynthesis; L-tryptophan biosynthesis; L-tryptophan from chorismate: step 5/5.</text>
</comment>
<dbReference type="InterPro" id="IPR036052">
    <property type="entry name" value="TrpB-like_PALP_sf"/>
</dbReference>
<comment type="catalytic activity">
    <reaction evidence="9">
        <text>(1S,2R)-1-C-(indol-3-yl)glycerol 3-phosphate + L-serine = D-glyceraldehyde 3-phosphate + L-tryptophan + H2O</text>
        <dbReference type="Rhea" id="RHEA:10532"/>
        <dbReference type="ChEBI" id="CHEBI:15377"/>
        <dbReference type="ChEBI" id="CHEBI:33384"/>
        <dbReference type="ChEBI" id="CHEBI:57912"/>
        <dbReference type="ChEBI" id="CHEBI:58866"/>
        <dbReference type="ChEBI" id="CHEBI:59776"/>
        <dbReference type="EC" id="4.2.1.20"/>
    </reaction>
</comment>
<dbReference type="EC" id="4.2.1.20" evidence="3"/>
<evidence type="ECO:0000256" key="7">
    <source>
        <dbReference type="ARBA" id="ARBA00023141"/>
    </source>
</evidence>
<keyword evidence="8" id="KW-0456">Lyase</keyword>
<evidence type="ECO:0000256" key="4">
    <source>
        <dbReference type="ARBA" id="ARBA00022605"/>
    </source>
</evidence>
<evidence type="ECO:0000256" key="1">
    <source>
        <dbReference type="ARBA" id="ARBA00001933"/>
    </source>
</evidence>
<protein>
    <recommendedName>
        <fullName evidence="3">tryptophan synthase</fullName>
        <ecNumber evidence="3">4.2.1.20</ecNumber>
    </recommendedName>
</protein>
<keyword evidence="6" id="KW-0663">Pyridoxal phosphate</keyword>
<dbReference type="GO" id="GO:0005737">
    <property type="term" value="C:cytoplasm"/>
    <property type="evidence" value="ECO:0007669"/>
    <property type="project" value="TreeGrafter"/>
</dbReference>
<keyword evidence="5" id="KW-0822">Tryptophan biosynthesis</keyword>
<keyword evidence="7" id="KW-0057">Aromatic amino acid biosynthesis</keyword>
<dbReference type="Gene3D" id="3.40.50.1100">
    <property type="match status" value="3"/>
</dbReference>